<evidence type="ECO:0000313" key="15">
    <source>
        <dbReference type="EMBL" id="KAG0686472.1"/>
    </source>
</evidence>
<dbReference type="GO" id="GO:0009435">
    <property type="term" value="P:NAD+ biosynthetic process"/>
    <property type="evidence" value="ECO:0007669"/>
    <property type="project" value="InterPro"/>
</dbReference>
<proteinExistence type="inferred from homology"/>
<dbReference type="PIRSF" id="PIRSF006250">
    <property type="entry name" value="NadC_ModD"/>
    <property type="match status" value="1"/>
</dbReference>
<evidence type="ECO:0000256" key="2">
    <source>
        <dbReference type="ARBA" id="ARBA00004893"/>
    </source>
</evidence>
<dbReference type="EMBL" id="PUHW01000492">
    <property type="protein sequence ID" value="KAG0686472.1"/>
    <property type="molecule type" value="Genomic_DNA"/>
</dbReference>
<keyword evidence="7 12" id="KW-0662">Pyridine nucleotide biosynthesis</keyword>
<dbReference type="EC" id="2.4.2.19" evidence="5 12"/>
<feature type="domain" description="Quinolinate phosphoribosyl transferase C-terminal" evidence="13">
    <location>
        <begin position="120"/>
        <end position="292"/>
    </location>
</feature>
<dbReference type="NCBIfam" id="TIGR00078">
    <property type="entry name" value="nadC"/>
    <property type="match status" value="1"/>
</dbReference>
<dbReference type="InterPro" id="IPR027277">
    <property type="entry name" value="NadC/ModD"/>
</dbReference>
<dbReference type="Proteomes" id="UP000697127">
    <property type="component" value="Unassembled WGS sequence"/>
</dbReference>
<keyword evidence="16" id="KW-1185">Reference proteome</keyword>
<feature type="domain" description="Quinolinate phosphoribosyl transferase N-terminal" evidence="14">
    <location>
        <begin position="39"/>
        <end position="118"/>
    </location>
</feature>
<dbReference type="CDD" id="cd01572">
    <property type="entry name" value="QPRTase"/>
    <property type="match status" value="1"/>
</dbReference>
<comment type="subunit">
    <text evidence="4 12">Hexamer formed by 3 homodimers.</text>
</comment>
<keyword evidence="8 12" id="KW-0328">Glycosyltransferase</keyword>
<comment type="pathway">
    <text evidence="2 12">Cofactor biosynthesis; NAD(+) biosynthesis; nicotinate D-ribonucleotide from quinolinate: step 1/1.</text>
</comment>
<evidence type="ECO:0000256" key="9">
    <source>
        <dbReference type="ARBA" id="ARBA00022679"/>
    </source>
</evidence>
<dbReference type="InterPro" id="IPR013785">
    <property type="entry name" value="Aldolase_TIM"/>
</dbReference>
<reference evidence="15" key="1">
    <citation type="submission" date="2020-11" db="EMBL/GenBank/DDBJ databases">
        <title>Kefir isolates.</title>
        <authorList>
            <person name="Marcisauskas S."/>
            <person name="Kim Y."/>
            <person name="Blasche S."/>
        </authorList>
    </citation>
    <scope>NUCLEOTIDE SEQUENCE</scope>
    <source>
        <strain evidence="15">Olga-1</strain>
    </source>
</reference>
<dbReference type="SUPFAM" id="SSF51690">
    <property type="entry name" value="Nicotinate/Quinolinate PRTase C-terminal domain-like"/>
    <property type="match status" value="1"/>
</dbReference>
<evidence type="ECO:0000256" key="6">
    <source>
        <dbReference type="ARBA" id="ARBA00020990"/>
    </source>
</evidence>
<comment type="catalytic activity">
    <reaction evidence="11 12">
        <text>nicotinate beta-D-ribonucleotide + CO2 + diphosphate = quinolinate + 5-phospho-alpha-D-ribose 1-diphosphate + 2 H(+)</text>
        <dbReference type="Rhea" id="RHEA:12733"/>
        <dbReference type="ChEBI" id="CHEBI:15378"/>
        <dbReference type="ChEBI" id="CHEBI:16526"/>
        <dbReference type="ChEBI" id="CHEBI:29959"/>
        <dbReference type="ChEBI" id="CHEBI:33019"/>
        <dbReference type="ChEBI" id="CHEBI:57502"/>
        <dbReference type="ChEBI" id="CHEBI:58017"/>
        <dbReference type="EC" id="2.4.2.19"/>
    </reaction>
</comment>
<dbReference type="GO" id="GO:0005737">
    <property type="term" value="C:cytoplasm"/>
    <property type="evidence" value="ECO:0007669"/>
    <property type="project" value="TreeGrafter"/>
</dbReference>
<dbReference type="InterPro" id="IPR037128">
    <property type="entry name" value="Quinolinate_PRibosylTase_N_sf"/>
</dbReference>
<evidence type="ECO:0000256" key="4">
    <source>
        <dbReference type="ARBA" id="ARBA00011218"/>
    </source>
</evidence>
<evidence type="ECO:0000256" key="7">
    <source>
        <dbReference type="ARBA" id="ARBA00022642"/>
    </source>
</evidence>
<evidence type="ECO:0000256" key="11">
    <source>
        <dbReference type="ARBA" id="ARBA00047445"/>
    </source>
</evidence>
<evidence type="ECO:0000256" key="5">
    <source>
        <dbReference type="ARBA" id="ARBA00011944"/>
    </source>
</evidence>
<dbReference type="AlphaFoldDB" id="A0A9P6WGF5"/>
<dbReference type="Gene3D" id="3.20.20.70">
    <property type="entry name" value="Aldolase class I"/>
    <property type="match status" value="1"/>
</dbReference>
<dbReference type="PANTHER" id="PTHR32179">
    <property type="entry name" value="NICOTINATE-NUCLEOTIDE PYROPHOSPHORYLASE [CARBOXYLATING]"/>
    <property type="match status" value="1"/>
</dbReference>
<name>A0A9P6WGF5_9ASCO</name>
<dbReference type="InterPro" id="IPR002638">
    <property type="entry name" value="Quinolinate_PRibosylTrfase_C"/>
</dbReference>
<dbReference type="GO" id="GO:0034213">
    <property type="term" value="P:quinolinate catabolic process"/>
    <property type="evidence" value="ECO:0007669"/>
    <property type="project" value="TreeGrafter"/>
</dbReference>
<keyword evidence="9 12" id="KW-0808">Transferase</keyword>
<evidence type="ECO:0000256" key="1">
    <source>
        <dbReference type="ARBA" id="ARBA00003237"/>
    </source>
</evidence>
<organism evidence="15 16">
    <name type="scientific">Pichia californica</name>
    <dbReference type="NCBI Taxonomy" id="460514"/>
    <lineage>
        <taxon>Eukaryota</taxon>
        <taxon>Fungi</taxon>
        <taxon>Dikarya</taxon>
        <taxon>Ascomycota</taxon>
        <taxon>Saccharomycotina</taxon>
        <taxon>Pichiomycetes</taxon>
        <taxon>Pichiales</taxon>
        <taxon>Pichiaceae</taxon>
        <taxon>Pichia</taxon>
    </lineage>
</organism>
<dbReference type="PANTHER" id="PTHR32179:SF3">
    <property type="entry name" value="NICOTINATE-NUCLEOTIDE PYROPHOSPHORYLASE [CARBOXYLATING]"/>
    <property type="match status" value="1"/>
</dbReference>
<comment type="function">
    <text evidence="1 12">Involved in the catabolism of quinolinic acid (QA).</text>
</comment>
<dbReference type="OrthoDB" id="10067394at2759"/>
<dbReference type="Pfam" id="PF01729">
    <property type="entry name" value="QRPTase_C"/>
    <property type="match status" value="1"/>
</dbReference>
<comment type="caution">
    <text evidence="15">The sequence shown here is derived from an EMBL/GenBank/DDBJ whole genome shotgun (WGS) entry which is preliminary data.</text>
</comment>
<evidence type="ECO:0000256" key="8">
    <source>
        <dbReference type="ARBA" id="ARBA00022676"/>
    </source>
</evidence>
<dbReference type="InterPro" id="IPR036068">
    <property type="entry name" value="Nicotinate_pribotase-like_C"/>
</dbReference>
<sequence>MNNYADLLPVSTRWKQQITDFLSEDIPSFDYGGFVVGSNEKNASLYMKSSGIICGIPFLQEVFDQCNVKVEWLFKEGEFLELNTDKDNSKVIIAKLTGPSKNILQSERVSLNLLSRLSGIATRTFEIIKLSKEANFKGIIAGTRKTTPGLRIMEKYAMLIGGADMHRFDLSSMIMLKDNHIWSTGSITNAIVNAKKVGGFSIKIEIEVQSYEEAIEAINAGGDIIMLDNFNGNKLQNVAKTLKQEFKDKKFLLECSGGLTKENLKEYLCNDIDIYSTSYIHQGTPIIDFSLKIDK</sequence>
<dbReference type="GO" id="GO:0004514">
    <property type="term" value="F:nicotinate-nucleotide diphosphorylase (carboxylating) activity"/>
    <property type="evidence" value="ECO:0007669"/>
    <property type="project" value="UniProtKB-EC"/>
</dbReference>
<evidence type="ECO:0000256" key="12">
    <source>
        <dbReference type="PIRNR" id="PIRNR006250"/>
    </source>
</evidence>
<evidence type="ECO:0000259" key="13">
    <source>
        <dbReference type="Pfam" id="PF01729"/>
    </source>
</evidence>
<dbReference type="InterPro" id="IPR022412">
    <property type="entry name" value="Quinolinate_PRibosylTrfase_N"/>
</dbReference>
<dbReference type="Gene3D" id="3.90.1170.20">
    <property type="entry name" value="Quinolinate phosphoribosyl transferase, N-terminal domain"/>
    <property type="match status" value="1"/>
</dbReference>
<dbReference type="Pfam" id="PF02749">
    <property type="entry name" value="QRPTase_N"/>
    <property type="match status" value="1"/>
</dbReference>
<accession>A0A9P6WGF5</accession>
<dbReference type="FunFam" id="3.20.20.70:FF:000090">
    <property type="entry name" value="Nicotinate-nucleotide pyrophosphorylase [carboxylating]"/>
    <property type="match status" value="1"/>
</dbReference>
<evidence type="ECO:0000259" key="14">
    <source>
        <dbReference type="Pfam" id="PF02749"/>
    </source>
</evidence>
<evidence type="ECO:0000256" key="3">
    <source>
        <dbReference type="ARBA" id="ARBA00009400"/>
    </source>
</evidence>
<dbReference type="InterPro" id="IPR004393">
    <property type="entry name" value="NadC"/>
</dbReference>
<gene>
    <name evidence="15" type="primary">BNA6</name>
    <name evidence="15" type="ORF">C6P40_003993</name>
</gene>
<dbReference type="SUPFAM" id="SSF54675">
    <property type="entry name" value="Nicotinate/Quinolinate PRTase N-terminal domain-like"/>
    <property type="match status" value="1"/>
</dbReference>
<protein>
    <recommendedName>
        <fullName evidence="6 12">Nicotinate-nucleotide pyrophosphorylase [carboxylating]</fullName>
        <ecNumber evidence="5 12">2.4.2.19</ecNumber>
    </recommendedName>
    <alternativeName>
        <fullName evidence="10 12">Quinolinate phosphoribosyltransferase [decarboxylating]</fullName>
    </alternativeName>
</protein>
<comment type="similarity">
    <text evidence="3 12">Belongs to the NadC/ModD family.</text>
</comment>
<evidence type="ECO:0000256" key="10">
    <source>
        <dbReference type="ARBA" id="ARBA00033102"/>
    </source>
</evidence>
<evidence type="ECO:0000313" key="16">
    <source>
        <dbReference type="Proteomes" id="UP000697127"/>
    </source>
</evidence>